<evidence type="ECO:0000313" key="2">
    <source>
        <dbReference type="RefSeq" id="XP_059601001.1"/>
    </source>
</evidence>
<gene>
    <name evidence="2" type="ORF">An07g07410</name>
</gene>
<sequence length="339" mass="37541">TSRHSDSSSQGTGRKRVASQEIERRNRRGRENKKRKLEATHGLATMRKGKSDSHARDSADRLAARIPPSFEMQDLTGKNKWRLMPGCCFQLHVKVPCRAVIGIHGVKLTRHGDTPYNPNQKGAVKLSLQRDPEGTTVMDASRTKDEATICLPPARLTSESVDSGQGSQTCCAGLLLTRSGIRPLSEQGPSYVDAATPLSEYANGGWAIMLSREFRPSLCFSRGKWSNDPGHPRGHKPPRTVGGRELSAWVKYVRERKRDRERPRKPPPCHGGLASRWIPVSPSIVSCSCRASSFDGSLQFDFRPEISGHEALLTERVLGPERWKCTSDPAGRDGVEEKK</sequence>
<dbReference type="GeneID" id="84591466"/>
<reference evidence="2" key="1">
    <citation type="submission" date="2025-02" db="EMBL/GenBank/DDBJ databases">
        <authorList>
            <consortium name="NCBI Genome Project"/>
        </authorList>
    </citation>
    <scope>NUCLEOTIDE SEQUENCE</scope>
</reference>
<dbReference type="RefSeq" id="XP_059601001.1">
    <property type="nucleotide sequence ID" value="XM_059748584.1"/>
</dbReference>
<accession>A0AAJ8BR11</accession>
<feature type="compositionally biased region" description="Basic residues" evidence="1">
    <location>
        <begin position="25"/>
        <end position="36"/>
    </location>
</feature>
<feature type="compositionally biased region" description="Basic and acidic residues" evidence="1">
    <location>
        <begin position="49"/>
        <end position="63"/>
    </location>
</feature>
<dbReference type="KEGG" id="ang:An07g07410"/>
<evidence type="ECO:0000256" key="1">
    <source>
        <dbReference type="SAM" id="MobiDB-lite"/>
    </source>
</evidence>
<organism evidence="2">
    <name type="scientific">Aspergillus niger</name>
    <dbReference type="NCBI Taxonomy" id="5061"/>
    <lineage>
        <taxon>Eukaryota</taxon>
        <taxon>Fungi</taxon>
        <taxon>Dikarya</taxon>
        <taxon>Ascomycota</taxon>
        <taxon>Pezizomycotina</taxon>
        <taxon>Eurotiomycetes</taxon>
        <taxon>Eurotiomycetidae</taxon>
        <taxon>Eurotiales</taxon>
        <taxon>Aspergillaceae</taxon>
        <taxon>Aspergillus</taxon>
        <taxon>Aspergillus subgen. Circumdati</taxon>
    </lineage>
</organism>
<name>A0AAJ8BR11_ASPNG</name>
<protein>
    <submittedName>
        <fullName evidence="2">Uncharacterized protein</fullName>
    </submittedName>
</protein>
<dbReference type="AlphaFoldDB" id="A0AAJ8BR11"/>
<dbReference type="VEuPathDB" id="FungiDB:An07g07410"/>
<reference evidence="2" key="2">
    <citation type="submission" date="2025-08" db="UniProtKB">
        <authorList>
            <consortium name="RefSeq"/>
        </authorList>
    </citation>
    <scope>IDENTIFICATION</scope>
</reference>
<feature type="non-terminal residue" evidence="2">
    <location>
        <position position="1"/>
    </location>
</feature>
<feature type="region of interest" description="Disordered" evidence="1">
    <location>
        <begin position="1"/>
        <end position="63"/>
    </location>
</feature>
<proteinExistence type="predicted"/>